<gene>
    <name evidence="2" type="ORF">EV201_0895</name>
</gene>
<sequence>MKQDKLAALSLERLKLKKRTYIMLLTIFAVLLSLLIVLTTFMYFTTGFTPLLFVPIALFPLFVMGCKDLRAIYKEIEYRSVSSS</sequence>
<keyword evidence="1" id="KW-1133">Transmembrane helix</keyword>
<dbReference type="OrthoDB" id="1179467at2"/>
<feature type="transmembrane region" description="Helical" evidence="1">
    <location>
        <begin position="50"/>
        <end position="69"/>
    </location>
</feature>
<name>A0A4Q7VJD7_9BACT</name>
<keyword evidence="3" id="KW-1185">Reference proteome</keyword>
<comment type="caution">
    <text evidence="2">The sequence shown here is derived from an EMBL/GenBank/DDBJ whole genome shotgun (WGS) entry which is preliminary data.</text>
</comment>
<keyword evidence="1" id="KW-0472">Membrane</keyword>
<keyword evidence="1" id="KW-0812">Transmembrane</keyword>
<dbReference type="EMBL" id="SHKN01000001">
    <property type="protein sequence ID" value="RZT96259.1"/>
    <property type="molecule type" value="Genomic_DNA"/>
</dbReference>
<evidence type="ECO:0000256" key="1">
    <source>
        <dbReference type="SAM" id="Phobius"/>
    </source>
</evidence>
<evidence type="ECO:0000313" key="2">
    <source>
        <dbReference type="EMBL" id="RZT96259.1"/>
    </source>
</evidence>
<dbReference type="Proteomes" id="UP000293562">
    <property type="component" value="Unassembled WGS sequence"/>
</dbReference>
<proteinExistence type="predicted"/>
<dbReference type="RefSeq" id="WP_130306157.1">
    <property type="nucleotide sequence ID" value="NZ_SHKN01000001.1"/>
</dbReference>
<protein>
    <recommendedName>
        <fullName evidence="4">Redox-active disulfide protein 2</fullName>
    </recommendedName>
</protein>
<evidence type="ECO:0000313" key="3">
    <source>
        <dbReference type="Proteomes" id="UP000293562"/>
    </source>
</evidence>
<dbReference type="AlphaFoldDB" id="A0A4Q7VJD7"/>
<feature type="transmembrane region" description="Helical" evidence="1">
    <location>
        <begin position="21"/>
        <end position="44"/>
    </location>
</feature>
<accession>A0A4Q7VJD7</accession>
<reference evidence="2 3" key="1">
    <citation type="submission" date="2019-02" db="EMBL/GenBank/DDBJ databases">
        <title>Genomic Encyclopedia of Type Strains, Phase IV (KMG-IV): sequencing the most valuable type-strain genomes for metagenomic binning, comparative biology and taxonomic classification.</title>
        <authorList>
            <person name="Goeker M."/>
        </authorList>
    </citation>
    <scope>NUCLEOTIDE SEQUENCE [LARGE SCALE GENOMIC DNA]</scope>
    <source>
        <strain evidence="2 3">DSM 28825</strain>
    </source>
</reference>
<evidence type="ECO:0008006" key="4">
    <source>
        <dbReference type="Google" id="ProtNLM"/>
    </source>
</evidence>
<organism evidence="2 3">
    <name type="scientific">Ancylomarina subtilis</name>
    <dbReference type="NCBI Taxonomy" id="1639035"/>
    <lineage>
        <taxon>Bacteria</taxon>
        <taxon>Pseudomonadati</taxon>
        <taxon>Bacteroidota</taxon>
        <taxon>Bacteroidia</taxon>
        <taxon>Marinilabiliales</taxon>
        <taxon>Marinifilaceae</taxon>
        <taxon>Ancylomarina</taxon>
    </lineage>
</organism>